<dbReference type="PANTHER" id="PTHR43133">
    <property type="entry name" value="RNA POLYMERASE ECF-TYPE SIGMA FACTO"/>
    <property type="match status" value="1"/>
</dbReference>
<dbReference type="Gene3D" id="1.10.10.10">
    <property type="entry name" value="Winged helix-like DNA-binding domain superfamily/Winged helix DNA-binding domain"/>
    <property type="match status" value="1"/>
</dbReference>
<evidence type="ECO:0000256" key="2">
    <source>
        <dbReference type="ARBA" id="ARBA00023015"/>
    </source>
</evidence>
<feature type="domain" description="RNA polymerase sigma-70 region 2" evidence="5">
    <location>
        <begin position="26"/>
        <end position="92"/>
    </location>
</feature>
<dbReference type="InterPro" id="IPR039425">
    <property type="entry name" value="RNA_pol_sigma-70-like"/>
</dbReference>
<dbReference type="SUPFAM" id="SSF88946">
    <property type="entry name" value="Sigma2 domain of RNA polymerase sigma factors"/>
    <property type="match status" value="1"/>
</dbReference>
<dbReference type="OrthoDB" id="5244716at2"/>
<gene>
    <name evidence="7" type="ORF">Gocc_2088</name>
</gene>
<dbReference type="Pfam" id="PF08281">
    <property type="entry name" value="Sigma70_r4_2"/>
    <property type="match status" value="1"/>
</dbReference>
<dbReference type="NCBIfam" id="TIGR02937">
    <property type="entry name" value="sigma70-ECF"/>
    <property type="match status" value="1"/>
</dbReference>
<dbReference type="Pfam" id="PF04542">
    <property type="entry name" value="Sigma70_r2"/>
    <property type="match status" value="1"/>
</dbReference>
<dbReference type="RefSeq" id="WP_114796522.1">
    <property type="nucleotide sequence ID" value="NZ_QQZY01000005.1"/>
</dbReference>
<comment type="caution">
    <text evidence="7">The sequence shown here is derived from an EMBL/GenBank/DDBJ whole genome shotgun (WGS) entry which is preliminary data.</text>
</comment>
<evidence type="ECO:0000256" key="4">
    <source>
        <dbReference type="ARBA" id="ARBA00023163"/>
    </source>
</evidence>
<dbReference type="InterPro" id="IPR013249">
    <property type="entry name" value="RNA_pol_sigma70_r4_t2"/>
</dbReference>
<evidence type="ECO:0000313" key="8">
    <source>
        <dbReference type="Proteomes" id="UP000254134"/>
    </source>
</evidence>
<dbReference type="PANTHER" id="PTHR43133:SF51">
    <property type="entry name" value="RNA POLYMERASE SIGMA FACTOR"/>
    <property type="match status" value="1"/>
</dbReference>
<keyword evidence="2" id="KW-0805">Transcription regulation</keyword>
<name>A0A7M2YV18_9ACTN</name>
<dbReference type="InterPro" id="IPR036388">
    <property type="entry name" value="WH-like_DNA-bd_sf"/>
</dbReference>
<dbReference type="Gene3D" id="1.10.1740.10">
    <property type="match status" value="1"/>
</dbReference>
<protein>
    <submittedName>
        <fullName evidence="7">Sigma70-ECF: RNA polymerase sigma factor 70</fullName>
    </submittedName>
</protein>
<organism evidence="7 8">
    <name type="scientific">Gaiella occulta</name>
    <dbReference type="NCBI Taxonomy" id="1002870"/>
    <lineage>
        <taxon>Bacteria</taxon>
        <taxon>Bacillati</taxon>
        <taxon>Actinomycetota</taxon>
        <taxon>Thermoleophilia</taxon>
        <taxon>Gaiellales</taxon>
        <taxon>Gaiellaceae</taxon>
        <taxon>Gaiella</taxon>
    </lineage>
</organism>
<dbReference type="GO" id="GO:0006352">
    <property type="term" value="P:DNA-templated transcription initiation"/>
    <property type="evidence" value="ECO:0007669"/>
    <property type="project" value="InterPro"/>
</dbReference>
<dbReference type="CDD" id="cd06171">
    <property type="entry name" value="Sigma70_r4"/>
    <property type="match status" value="1"/>
</dbReference>
<evidence type="ECO:0000256" key="3">
    <source>
        <dbReference type="ARBA" id="ARBA00023082"/>
    </source>
</evidence>
<dbReference type="InterPro" id="IPR014284">
    <property type="entry name" value="RNA_pol_sigma-70_dom"/>
</dbReference>
<dbReference type="Proteomes" id="UP000254134">
    <property type="component" value="Unassembled WGS sequence"/>
</dbReference>
<proteinExistence type="inferred from homology"/>
<dbReference type="SUPFAM" id="SSF88659">
    <property type="entry name" value="Sigma3 and sigma4 domains of RNA polymerase sigma factors"/>
    <property type="match status" value="1"/>
</dbReference>
<comment type="similarity">
    <text evidence="1">Belongs to the sigma-70 factor family. ECF subfamily.</text>
</comment>
<dbReference type="AlphaFoldDB" id="A0A7M2YV18"/>
<dbReference type="InterPro" id="IPR007627">
    <property type="entry name" value="RNA_pol_sigma70_r2"/>
</dbReference>
<evidence type="ECO:0000256" key="1">
    <source>
        <dbReference type="ARBA" id="ARBA00010641"/>
    </source>
</evidence>
<sequence length="188" mass="21197">MSTEAEDDAALLAAARRGDVEAFSEIVRRHEHRLRLVVRRILDDTRDVEEAVQDVFVQAWRNLDRYRGEAAVFTWLYRIGVNESLARRRRKRLETVDLDSPGAAAVHDARVEVQPALSVESADTRDRVRAALAALPFDYREAVVLRDLAGLSNEEVADALGLSVSATKSRIHRGRMQLRELLEPDLGD</sequence>
<keyword evidence="8" id="KW-1185">Reference proteome</keyword>
<evidence type="ECO:0000259" key="6">
    <source>
        <dbReference type="Pfam" id="PF08281"/>
    </source>
</evidence>
<dbReference type="GO" id="GO:0003677">
    <property type="term" value="F:DNA binding"/>
    <property type="evidence" value="ECO:0007669"/>
    <property type="project" value="InterPro"/>
</dbReference>
<dbReference type="GO" id="GO:0016987">
    <property type="term" value="F:sigma factor activity"/>
    <property type="evidence" value="ECO:0007669"/>
    <property type="project" value="UniProtKB-KW"/>
</dbReference>
<feature type="domain" description="RNA polymerase sigma factor 70 region 4 type 2" evidence="6">
    <location>
        <begin position="126"/>
        <end position="178"/>
    </location>
</feature>
<reference evidence="8" key="2">
    <citation type="journal article" date="2019" name="MicrobiologyOpen">
        <title>High-quality draft genome sequence of Gaiella occulta isolated from a 150 meter deep mineral water borehole and comparison with the genome sequences of other deep-branching lineages of the phylum Actinobacteria.</title>
        <authorList>
            <person name="Severino R."/>
            <person name="Froufe H.J.C."/>
            <person name="Barroso C."/>
            <person name="Albuquerque L."/>
            <person name="Lobo-da-Cunha A."/>
            <person name="da Costa M.S."/>
            <person name="Egas C."/>
        </authorList>
    </citation>
    <scope>NUCLEOTIDE SEQUENCE [LARGE SCALE GENOMIC DNA]</scope>
    <source>
        <strain evidence="8">F2-233</strain>
    </source>
</reference>
<dbReference type="InterPro" id="IPR013325">
    <property type="entry name" value="RNA_pol_sigma_r2"/>
</dbReference>
<evidence type="ECO:0000313" key="7">
    <source>
        <dbReference type="EMBL" id="RDI73991.1"/>
    </source>
</evidence>
<keyword evidence="4" id="KW-0804">Transcription</keyword>
<dbReference type="InterPro" id="IPR013324">
    <property type="entry name" value="RNA_pol_sigma_r3/r4-like"/>
</dbReference>
<dbReference type="EMBL" id="QQZY01000005">
    <property type="protein sequence ID" value="RDI73991.1"/>
    <property type="molecule type" value="Genomic_DNA"/>
</dbReference>
<evidence type="ECO:0000259" key="5">
    <source>
        <dbReference type="Pfam" id="PF04542"/>
    </source>
</evidence>
<accession>A0A7M2YV18</accession>
<reference evidence="7 8" key="1">
    <citation type="submission" date="2018-07" db="EMBL/GenBank/DDBJ databases">
        <title>High-quality-draft genome sequence of Gaiella occulta.</title>
        <authorList>
            <person name="Severino R."/>
            <person name="Froufe H.J.C."/>
            <person name="Rainey F.A."/>
            <person name="Barroso C."/>
            <person name="Albuquerque L."/>
            <person name="Lobo-Da-Cunha A."/>
            <person name="Da Costa M.S."/>
            <person name="Egas C."/>
        </authorList>
    </citation>
    <scope>NUCLEOTIDE SEQUENCE [LARGE SCALE GENOMIC DNA]</scope>
    <source>
        <strain evidence="7 8">F2-233</strain>
    </source>
</reference>
<keyword evidence="3" id="KW-0731">Sigma factor</keyword>